<sequence length="259" mass="28438">MITRKLLLYITCFAVTSTVARAETTTPPPSLTLGVGGQNSPRYSGSDKRHWQVAPVVQARDGAFFFDTQKGLGYDLQSDRGLYLEHTLGYSLGRSDQNSSWRDGSDKLKGMGNINAALNTAIAVGWSVTPWLSFEGKATLPLSDGQGVQYRTSATLLPFQNDTDTVALQSAALFGDSRYMNTFYGVDHSQSLRSGYAPYQANSGFYGVESSLTWSHQLTSHWGTLASVDYTWLNKHAKDSPIVFKPNQTSISMAILYTF</sequence>
<dbReference type="PANTHER" id="PTHR38776:SF1">
    <property type="entry name" value="MLTA-INTERACTING PROTEIN-RELATED"/>
    <property type="match status" value="1"/>
</dbReference>
<evidence type="ECO:0000256" key="2">
    <source>
        <dbReference type="ARBA" id="ARBA00005722"/>
    </source>
</evidence>
<reference evidence="9" key="1">
    <citation type="journal article" date="2019" name="Int. J. Syst. Evol. Microbiol.">
        <title>The Global Catalogue of Microorganisms (GCM) 10K type strain sequencing project: providing services to taxonomists for standard genome sequencing and annotation.</title>
        <authorList>
            <consortium name="The Broad Institute Genomics Platform"/>
            <consortium name="The Broad Institute Genome Sequencing Center for Infectious Disease"/>
            <person name="Wu L."/>
            <person name="Ma J."/>
        </authorList>
    </citation>
    <scope>NUCLEOTIDE SEQUENCE [LARGE SCALE GENOMIC DNA]</scope>
    <source>
        <strain evidence="9">CGMCC 1.12806</strain>
    </source>
</reference>
<feature type="signal peptide" evidence="7">
    <location>
        <begin position="1"/>
        <end position="22"/>
    </location>
</feature>
<evidence type="ECO:0000256" key="4">
    <source>
        <dbReference type="ARBA" id="ARBA00023136"/>
    </source>
</evidence>
<keyword evidence="3 7" id="KW-0732">Signal</keyword>
<proteinExistence type="inferred from homology"/>
<evidence type="ECO:0000313" key="8">
    <source>
        <dbReference type="EMBL" id="GGA61919.1"/>
    </source>
</evidence>
<evidence type="ECO:0000256" key="7">
    <source>
        <dbReference type="SAM" id="SignalP"/>
    </source>
</evidence>
<evidence type="ECO:0000256" key="5">
    <source>
        <dbReference type="ARBA" id="ARBA00023237"/>
    </source>
</evidence>
<keyword evidence="5" id="KW-0998">Cell outer membrane</keyword>
<feature type="chain" id="PRO_5046729006" evidence="7">
    <location>
        <begin position="23"/>
        <end position="259"/>
    </location>
</feature>
<organism evidence="8 9">
    <name type="scientific">Hafnia psychrotolerans</name>
    <dbReference type="NCBI Taxonomy" id="1477018"/>
    <lineage>
        <taxon>Bacteria</taxon>
        <taxon>Pseudomonadati</taxon>
        <taxon>Pseudomonadota</taxon>
        <taxon>Gammaproteobacteria</taxon>
        <taxon>Enterobacterales</taxon>
        <taxon>Hafniaceae</taxon>
        <taxon>Hafnia</taxon>
    </lineage>
</organism>
<gene>
    <name evidence="8" type="ORF">GCM10011328_41510</name>
</gene>
<keyword evidence="9" id="KW-1185">Reference proteome</keyword>
<dbReference type="RefSeq" id="WP_188475438.1">
    <property type="nucleotide sequence ID" value="NZ_BMFZ01000017.1"/>
</dbReference>
<comment type="subcellular location">
    <subcellularLocation>
        <location evidence="1">Cell outer membrane</location>
    </subcellularLocation>
</comment>
<evidence type="ECO:0000313" key="9">
    <source>
        <dbReference type="Proteomes" id="UP000627464"/>
    </source>
</evidence>
<dbReference type="PANTHER" id="PTHR38776">
    <property type="entry name" value="MLTA-INTERACTING PROTEIN-RELATED"/>
    <property type="match status" value="1"/>
</dbReference>
<comment type="caution">
    <text evidence="8">The sequence shown here is derived from an EMBL/GenBank/DDBJ whole genome shotgun (WGS) entry which is preliminary data.</text>
</comment>
<comment type="similarity">
    <text evidence="2">Belongs to the MipA/OmpV family.</text>
</comment>
<protein>
    <submittedName>
        <fullName evidence="8">Membrane protein</fullName>
    </submittedName>
</protein>
<dbReference type="InterPro" id="IPR010583">
    <property type="entry name" value="MipA"/>
</dbReference>
<dbReference type="Pfam" id="PF06629">
    <property type="entry name" value="MipA"/>
    <property type="match status" value="1"/>
</dbReference>
<accession>A0ABQ1H7T0</accession>
<evidence type="ECO:0000256" key="3">
    <source>
        <dbReference type="ARBA" id="ARBA00022729"/>
    </source>
</evidence>
<evidence type="ECO:0000256" key="6">
    <source>
        <dbReference type="SAM" id="MobiDB-lite"/>
    </source>
</evidence>
<feature type="region of interest" description="Disordered" evidence="6">
    <location>
        <begin position="24"/>
        <end position="47"/>
    </location>
</feature>
<evidence type="ECO:0000256" key="1">
    <source>
        <dbReference type="ARBA" id="ARBA00004442"/>
    </source>
</evidence>
<dbReference type="EMBL" id="BMFZ01000017">
    <property type="protein sequence ID" value="GGA61919.1"/>
    <property type="molecule type" value="Genomic_DNA"/>
</dbReference>
<keyword evidence="4" id="KW-0472">Membrane</keyword>
<name>A0ABQ1H7T0_9GAMM</name>
<dbReference type="Proteomes" id="UP000627464">
    <property type="component" value="Unassembled WGS sequence"/>
</dbReference>